<accession>A0A3A3G086</accession>
<feature type="compositionally biased region" description="Basic and acidic residues" evidence="1">
    <location>
        <begin position="33"/>
        <end position="45"/>
    </location>
</feature>
<name>A0A3A3G086_9BURK</name>
<gene>
    <name evidence="2" type="ORF">D3871_29655</name>
</gene>
<feature type="compositionally biased region" description="Basic and acidic residues" evidence="1">
    <location>
        <begin position="225"/>
        <end position="235"/>
    </location>
</feature>
<comment type="caution">
    <text evidence="2">The sequence shown here is derived from an EMBL/GenBank/DDBJ whole genome shotgun (WGS) entry which is preliminary data.</text>
</comment>
<feature type="region of interest" description="Disordered" evidence="1">
    <location>
        <begin position="215"/>
        <end position="260"/>
    </location>
</feature>
<reference evidence="3" key="1">
    <citation type="submission" date="2018-09" db="EMBL/GenBank/DDBJ databases">
        <authorList>
            <person name="Zhu H."/>
        </authorList>
    </citation>
    <scope>NUCLEOTIDE SEQUENCE [LARGE SCALE GENOMIC DNA]</scope>
    <source>
        <strain evidence="3">K1R23-30</strain>
    </source>
</reference>
<dbReference type="AlphaFoldDB" id="A0A3A3G086"/>
<evidence type="ECO:0000256" key="1">
    <source>
        <dbReference type="SAM" id="MobiDB-lite"/>
    </source>
</evidence>
<dbReference type="EMBL" id="QYUO01000003">
    <property type="protein sequence ID" value="RJF92739.1"/>
    <property type="molecule type" value="Genomic_DNA"/>
</dbReference>
<evidence type="ECO:0000313" key="3">
    <source>
        <dbReference type="Proteomes" id="UP000265955"/>
    </source>
</evidence>
<evidence type="ECO:0000313" key="2">
    <source>
        <dbReference type="EMBL" id="RJF92739.1"/>
    </source>
</evidence>
<dbReference type="Proteomes" id="UP000265955">
    <property type="component" value="Unassembled WGS sequence"/>
</dbReference>
<organism evidence="2 3">
    <name type="scientific">Noviherbaspirillum saxi</name>
    <dbReference type="NCBI Taxonomy" id="2320863"/>
    <lineage>
        <taxon>Bacteria</taxon>
        <taxon>Pseudomonadati</taxon>
        <taxon>Pseudomonadota</taxon>
        <taxon>Betaproteobacteria</taxon>
        <taxon>Burkholderiales</taxon>
        <taxon>Oxalobacteraceae</taxon>
        <taxon>Noviherbaspirillum</taxon>
    </lineage>
</organism>
<protein>
    <submittedName>
        <fullName evidence="2">Uncharacterized protein</fullName>
    </submittedName>
</protein>
<feature type="region of interest" description="Disordered" evidence="1">
    <location>
        <begin position="1"/>
        <end position="83"/>
    </location>
</feature>
<sequence>MPEAASAAGLQPAGSTMDDENAGIAEKVATPVERPDKPSLPDSKDTPAAPQSDKPLGKAAIELPPGTASDRLPEQGEALDLSAKSGKEVLAAMEGDNAIGIKNPASGQALPEGEVVENDITAPAATQNAAGTDAALSAKKAAVEPIGADAKSPSDIFKQVGDGQAGAAKGVKKPQIQDIPLQEILPAAAGPEGTVVAKASVLEALAPGISTAEVPADSVATPSEKPMKEMQDDAARSTMEAVNPAPPGAATLPPVPAMAKDADSALKEALRARLTDAASKEFV</sequence>
<keyword evidence="3" id="KW-1185">Reference proteome</keyword>
<proteinExistence type="predicted"/>